<dbReference type="FunFam" id="1.10.287.130:FF:000001">
    <property type="entry name" value="Two-component sensor histidine kinase"/>
    <property type="match status" value="1"/>
</dbReference>
<dbReference type="Proteomes" id="UP000297975">
    <property type="component" value="Unassembled WGS sequence"/>
</dbReference>
<dbReference type="GO" id="GO:0016036">
    <property type="term" value="P:cellular response to phosphate starvation"/>
    <property type="evidence" value="ECO:0007669"/>
    <property type="project" value="TreeGrafter"/>
</dbReference>
<feature type="transmembrane region" description="Helical" evidence="12">
    <location>
        <begin position="150"/>
        <end position="169"/>
    </location>
</feature>
<feature type="domain" description="HAMP" evidence="14">
    <location>
        <begin position="174"/>
        <end position="226"/>
    </location>
</feature>
<accession>A0A4Y8IZB1</accession>
<keyword evidence="5" id="KW-0597">Phosphoprotein</keyword>
<dbReference type="InterPro" id="IPR003660">
    <property type="entry name" value="HAMP_dom"/>
</dbReference>
<dbReference type="Gene3D" id="3.30.450.20">
    <property type="entry name" value="PAS domain"/>
    <property type="match status" value="1"/>
</dbReference>
<evidence type="ECO:0000256" key="2">
    <source>
        <dbReference type="ARBA" id="ARBA00004651"/>
    </source>
</evidence>
<dbReference type="NCBIfam" id="TIGR00229">
    <property type="entry name" value="sensory_box"/>
    <property type="match status" value="1"/>
</dbReference>
<keyword evidence="9" id="KW-0067">ATP-binding</keyword>
<dbReference type="CDD" id="cd00075">
    <property type="entry name" value="HATPase"/>
    <property type="match status" value="1"/>
</dbReference>
<dbReference type="InterPro" id="IPR003661">
    <property type="entry name" value="HisK_dim/P_dom"/>
</dbReference>
<dbReference type="Gene3D" id="3.30.565.10">
    <property type="entry name" value="Histidine kinase-like ATPase, C-terminal domain"/>
    <property type="match status" value="1"/>
</dbReference>
<dbReference type="SUPFAM" id="SSF47384">
    <property type="entry name" value="Homodimeric domain of signal transducing histidine kinase"/>
    <property type="match status" value="1"/>
</dbReference>
<dbReference type="AlphaFoldDB" id="A0A4Y8IZB1"/>
<dbReference type="PRINTS" id="PR00344">
    <property type="entry name" value="BCTRLSENSOR"/>
</dbReference>
<dbReference type="Pfam" id="PF13426">
    <property type="entry name" value="PAS_9"/>
    <property type="match status" value="1"/>
</dbReference>
<dbReference type="RefSeq" id="WP_134338461.1">
    <property type="nucleotide sequence ID" value="NZ_SOPW01000001.1"/>
</dbReference>
<keyword evidence="7" id="KW-0547">Nucleotide-binding</keyword>
<evidence type="ECO:0000313" key="15">
    <source>
        <dbReference type="EMBL" id="TFB25001.1"/>
    </source>
</evidence>
<dbReference type="PROSITE" id="PS50109">
    <property type="entry name" value="HIS_KIN"/>
    <property type="match status" value="1"/>
</dbReference>
<dbReference type="EMBL" id="SOPW01000001">
    <property type="protein sequence ID" value="TFB25001.1"/>
    <property type="molecule type" value="Genomic_DNA"/>
</dbReference>
<dbReference type="InterPro" id="IPR050351">
    <property type="entry name" value="BphY/WalK/GraS-like"/>
</dbReference>
<evidence type="ECO:0000256" key="3">
    <source>
        <dbReference type="ARBA" id="ARBA00012438"/>
    </source>
</evidence>
<keyword evidence="12" id="KW-1133">Transmembrane helix</keyword>
<dbReference type="SUPFAM" id="SSF55785">
    <property type="entry name" value="PYP-like sensor domain (PAS domain)"/>
    <property type="match status" value="1"/>
</dbReference>
<sequence length="569" mass="65115">MKGLSDRKTLIIYVVISMVFILILGLIFVQVARHYVVQAYEEQLEYDANFVASDIKLDEASTDELQNQLENYNTSFPIDVVVLNRNTQEYLHTFSSSETALLTKTLQRNLQQDEVEQMDSRLVQTKNVGEEISLVVISEPVPVKYLNTTIWSIIISLALLVGVFIWGLGNRIYENYVTPIQKASETASELAKGNYNARIQDAPYGIVSELSQSINMLARNLQHITSKYENQNDRLKTVVNNMESGLLLINEKGITRLANQAFINNFISKTPFVGEVYYDVIKHQELNDALQEVIFMERKKQITIHTETGYYFEVYLAPIKNDNQTWKGVVVVCHDITKIKQLENVRKDFVANVSHELRTPITSIQGFVETLLDGNQHEEEVIKKFLGIIEKETKRLNTLIQDLLDLSSIEKDDFTLYKSHFSANELIHEVKLVVDRKLEEKNIDSTIDVPKDLMVLGDYNRIYQLVLNLYSNSIQYTPEDGHINWRCFLEDGYAKLQIKDTGIGISKQEQDRIFERFYRVNRDRSRQTGGTGLGLSIVKHIVEAHEGIIDIESEVGVGTTITVSIPQPH</sequence>
<dbReference type="GO" id="GO:0000155">
    <property type="term" value="F:phosphorelay sensor kinase activity"/>
    <property type="evidence" value="ECO:0007669"/>
    <property type="project" value="InterPro"/>
</dbReference>
<evidence type="ECO:0000259" key="14">
    <source>
        <dbReference type="PROSITE" id="PS50885"/>
    </source>
</evidence>
<comment type="subcellular location">
    <subcellularLocation>
        <location evidence="2">Cell membrane</location>
        <topology evidence="2">Multi-pass membrane protein</topology>
    </subcellularLocation>
</comment>
<dbReference type="CDD" id="cd00130">
    <property type="entry name" value="PAS"/>
    <property type="match status" value="1"/>
</dbReference>
<evidence type="ECO:0000256" key="9">
    <source>
        <dbReference type="ARBA" id="ARBA00022840"/>
    </source>
</evidence>
<dbReference type="Pfam" id="PF00512">
    <property type="entry name" value="HisKA"/>
    <property type="match status" value="1"/>
</dbReference>
<feature type="domain" description="Histidine kinase" evidence="13">
    <location>
        <begin position="352"/>
        <end position="569"/>
    </location>
</feature>
<dbReference type="PROSITE" id="PS50885">
    <property type="entry name" value="HAMP"/>
    <property type="match status" value="1"/>
</dbReference>
<keyword evidence="10" id="KW-0902">Two-component regulatory system</keyword>
<evidence type="ECO:0000256" key="4">
    <source>
        <dbReference type="ARBA" id="ARBA00022475"/>
    </source>
</evidence>
<evidence type="ECO:0000256" key="8">
    <source>
        <dbReference type="ARBA" id="ARBA00022777"/>
    </source>
</evidence>
<keyword evidence="6" id="KW-0808">Transferase</keyword>
<dbReference type="GO" id="GO:0005886">
    <property type="term" value="C:plasma membrane"/>
    <property type="evidence" value="ECO:0007669"/>
    <property type="project" value="UniProtKB-SubCell"/>
</dbReference>
<keyword evidence="8 15" id="KW-0418">Kinase</keyword>
<organism evidence="15 16">
    <name type="scientific">Filobacillus milosensis</name>
    <dbReference type="NCBI Taxonomy" id="94137"/>
    <lineage>
        <taxon>Bacteria</taxon>
        <taxon>Bacillati</taxon>
        <taxon>Bacillota</taxon>
        <taxon>Bacilli</taxon>
        <taxon>Bacillales</taxon>
        <taxon>Bacillaceae</taxon>
        <taxon>Filobacillus</taxon>
    </lineage>
</organism>
<dbReference type="OrthoDB" id="9813151at2"/>
<gene>
    <name evidence="15" type="ORF">E3U55_01010</name>
</gene>
<dbReference type="Pfam" id="PF02518">
    <property type="entry name" value="HATPase_c"/>
    <property type="match status" value="1"/>
</dbReference>
<dbReference type="PANTHER" id="PTHR45453">
    <property type="entry name" value="PHOSPHATE REGULON SENSOR PROTEIN PHOR"/>
    <property type="match status" value="1"/>
</dbReference>
<dbReference type="InterPro" id="IPR003594">
    <property type="entry name" value="HATPase_dom"/>
</dbReference>
<name>A0A4Y8IZB1_9BACI</name>
<dbReference type="InterPro" id="IPR005467">
    <property type="entry name" value="His_kinase_dom"/>
</dbReference>
<dbReference type="PANTHER" id="PTHR45453:SF1">
    <property type="entry name" value="PHOSPHATE REGULON SENSOR PROTEIN PHOR"/>
    <property type="match status" value="1"/>
</dbReference>
<dbReference type="GO" id="GO:0005524">
    <property type="term" value="F:ATP binding"/>
    <property type="evidence" value="ECO:0007669"/>
    <property type="project" value="UniProtKB-KW"/>
</dbReference>
<comment type="catalytic activity">
    <reaction evidence="1">
        <text>ATP + protein L-histidine = ADP + protein N-phospho-L-histidine.</text>
        <dbReference type="EC" id="2.7.13.3"/>
    </reaction>
</comment>
<dbReference type="InterPro" id="IPR036097">
    <property type="entry name" value="HisK_dim/P_sf"/>
</dbReference>
<protein>
    <recommendedName>
        <fullName evidence="3">histidine kinase</fullName>
        <ecNumber evidence="3">2.7.13.3</ecNumber>
    </recommendedName>
</protein>
<dbReference type="NCBIfam" id="NF046044">
    <property type="entry name" value="PnpS"/>
    <property type="match status" value="1"/>
</dbReference>
<evidence type="ECO:0000313" key="16">
    <source>
        <dbReference type="Proteomes" id="UP000297975"/>
    </source>
</evidence>
<evidence type="ECO:0000256" key="6">
    <source>
        <dbReference type="ARBA" id="ARBA00022679"/>
    </source>
</evidence>
<dbReference type="SMART" id="SM00387">
    <property type="entry name" value="HATPase_c"/>
    <property type="match status" value="1"/>
</dbReference>
<dbReference type="Gene3D" id="1.10.287.130">
    <property type="match status" value="1"/>
</dbReference>
<dbReference type="FunFam" id="3.30.565.10:FF:000006">
    <property type="entry name" value="Sensor histidine kinase WalK"/>
    <property type="match status" value="1"/>
</dbReference>
<dbReference type="SUPFAM" id="SSF55874">
    <property type="entry name" value="ATPase domain of HSP90 chaperone/DNA topoisomerase II/histidine kinase"/>
    <property type="match status" value="1"/>
</dbReference>
<evidence type="ECO:0000256" key="7">
    <source>
        <dbReference type="ARBA" id="ARBA00022741"/>
    </source>
</evidence>
<dbReference type="CDD" id="cd00082">
    <property type="entry name" value="HisKA"/>
    <property type="match status" value="1"/>
</dbReference>
<dbReference type="InterPro" id="IPR004358">
    <property type="entry name" value="Sig_transdc_His_kin-like_C"/>
</dbReference>
<dbReference type="CDD" id="cd06225">
    <property type="entry name" value="HAMP"/>
    <property type="match status" value="1"/>
</dbReference>
<dbReference type="Gene3D" id="6.10.340.10">
    <property type="match status" value="1"/>
</dbReference>
<dbReference type="SMART" id="SM00388">
    <property type="entry name" value="HisKA"/>
    <property type="match status" value="1"/>
</dbReference>
<dbReference type="InterPro" id="IPR035965">
    <property type="entry name" value="PAS-like_dom_sf"/>
</dbReference>
<evidence type="ECO:0000256" key="11">
    <source>
        <dbReference type="ARBA" id="ARBA00023136"/>
    </source>
</evidence>
<evidence type="ECO:0000256" key="5">
    <source>
        <dbReference type="ARBA" id="ARBA00022553"/>
    </source>
</evidence>
<dbReference type="InterPro" id="IPR000014">
    <property type="entry name" value="PAS"/>
</dbReference>
<keyword evidence="4" id="KW-1003">Cell membrane</keyword>
<reference evidence="15 16" key="1">
    <citation type="submission" date="2019-03" db="EMBL/GenBank/DDBJ databases">
        <authorList>
            <person name="He R.-H."/>
        </authorList>
    </citation>
    <scope>NUCLEOTIDE SEQUENCE [LARGE SCALE GENOMIC DNA]</scope>
    <source>
        <strain evidence="16">SH 714</strain>
    </source>
</reference>
<evidence type="ECO:0000256" key="1">
    <source>
        <dbReference type="ARBA" id="ARBA00000085"/>
    </source>
</evidence>
<dbReference type="InterPro" id="IPR036890">
    <property type="entry name" value="HATPase_C_sf"/>
</dbReference>
<comment type="caution">
    <text evidence="15">The sequence shown here is derived from an EMBL/GenBank/DDBJ whole genome shotgun (WGS) entry which is preliminary data.</text>
</comment>
<feature type="transmembrane region" description="Helical" evidence="12">
    <location>
        <begin position="12"/>
        <end position="32"/>
    </location>
</feature>
<keyword evidence="16" id="KW-1185">Reference proteome</keyword>
<keyword evidence="11 12" id="KW-0472">Membrane</keyword>
<evidence type="ECO:0000256" key="10">
    <source>
        <dbReference type="ARBA" id="ARBA00023012"/>
    </source>
</evidence>
<proteinExistence type="predicted"/>
<dbReference type="GO" id="GO:0004721">
    <property type="term" value="F:phosphoprotein phosphatase activity"/>
    <property type="evidence" value="ECO:0007669"/>
    <property type="project" value="TreeGrafter"/>
</dbReference>
<dbReference type="EC" id="2.7.13.3" evidence="3"/>
<keyword evidence="12" id="KW-0812">Transmembrane</keyword>
<evidence type="ECO:0000259" key="13">
    <source>
        <dbReference type="PROSITE" id="PS50109"/>
    </source>
</evidence>
<evidence type="ECO:0000256" key="12">
    <source>
        <dbReference type="SAM" id="Phobius"/>
    </source>
</evidence>